<dbReference type="AlphaFoldDB" id="A0A7W9IKE4"/>
<keyword evidence="3" id="KW-1185">Reference proteome</keyword>
<name>A0A7W9IKE4_9ACTN</name>
<gene>
    <name evidence="2" type="ORF">F4562_004756</name>
</gene>
<organism evidence="2 3">
    <name type="scientific">Streptosporangium becharense</name>
    <dbReference type="NCBI Taxonomy" id="1816182"/>
    <lineage>
        <taxon>Bacteria</taxon>
        <taxon>Bacillati</taxon>
        <taxon>Actinomycetota</taxon>
        <taxon>Actinomycetes</taxon>
        <taxon>Streptosporangiales</taxon>
        <taxon>Streptosporangiaceae</taxon>
        <taxon>Streptosporangium</taxon>
    </lineage>
</organism>
<dbReference type="PANTHER" id="PTHR46832">
    <property type="entry name" value="5'-METHYLTHIOADENOSINE/S-ADENOSYLHOMOCYSTEINE NUCLEOSIDASE"/>
    <property type="match status" value="1"/>
</dbReference>
<protein>
    <submittedName>
        <fullName evidence="2">Adenosylhomocysteine nucleosidase</fullName>
        <ecNumber evidence="2">3.2.2.9</ecNumber>
    </submittedName>
</protein>
<evidence type="ECO:0000313" key="3">
    <source>
        <dbReference type="Proteomes" id="UP000540685"/>
    </source>
</evidence>
<dbReference type="Proteomes" id="UP000540685">
    <property type="component" value="Unassembled WGS sequence"/>
</dbReference>
<reference evidence="2 3" key="1">
    <citation type="submission" date="2020-08" db="EMBL/GenBank/DDBJ databases">
        <title>Sequencing the genomes of 1000 actinobacteria strains.</title>
        <authorList>
            <person name="Klenk H.-P."/>
        </authorList>
    </citation>
    <scope>NUCLEOTIDE SEQUENCE [LARGE SCALE GENOMIC DNA]</scope>
    <source>
        <strain evidence="2 3">DSM 46887</strain>
    </source>
</reference>
<dbReference type="InterPro" id="IPR035994">
    <property type="entry name" value="Nucleoside_phosphorylase_sf"/>
</dbReference>
<comment type="caution">
    <text evidence="2">The sequence shown here is derived from an EMBL/GenBank/DDBJ whole genome shotgun (WGS) entry which is preliminary data.</text>
</comment>
<dbReference type="GO" id="GO:0009116">
    <property type="term" value="P:nucleoside metabolic process"/>
    <property type="evidence" value="ECO:0007669"/>
    <property type="project" value="InterPro"/>
</dbReference>
<dbReference type="PANTHER" id="PTHR46832:SF1">
    <property type="entry name" value="5'-METHYLTHIOADENOSINE_S-ADENOSYLHOMOCYSTEINE NUCLEOSIDASE"/>
    <property type="match status" value="1"/>
</dbReference>
<evidence type="ECO:0000313" key="2">
    <source>
        <dbReference type="EMBL" id="MBB5821694.1"/>
    </source>
</evidence>
<proteinExistence type="predicted"/>
<dbReference type="GO" id="GO:0008930">
    <property type="term" value="F:methylthioadenosine nucleosidase activity"/>
    <property type="evidence" value="ECO:0007669"/>
    <property type="project" value="TreeGrafter"/>
</dbReference>
<dbReference type="GO" id="GO:0019284">
    <property type="term" value="P:L-methionine salvage from S-adenosylmethionine"/>
    <property type="evidence" value="ECO:0007669"/>
    <property type="project" value="TreeGrafter"/>
</dbReference>
<dbReference type="GO" id="GO:0005829">
    <property type="term" value="C:cytosol"/>
    <property type="evidence" value="ECO:0007669"/>
    <property type="project" value="TreeGrafter"/>
</dbReference>
<dbReference type="EMBL" id="JACHMP010000001">
    <property type="protein sequence ID" value="MBB5821694.1"/>
    <property type="molecule type" value="Genomic_DNA"/>
</dbReference>
<evidence type="ECO:0000259" key="1">
    <source>
        <dbReference type="Pfam" id="PF01048"/>
    </source>
</evidence>
<dbReference type="Gene3D" id="3.40.50.1580">
    <property type="entry name" value="Nucleoside phosphorylase domain"/>
    <property type="match status" value="1"/>
</dbReference>
<dbReference type="Pfam" id="PF01048">
    <property type="entry name" value="PNP_UDP_1"/>
    <property type="match status" value="1"/>
</dbReference>
<keyword evidence="2" id="KW-0378">Hydrolase</keyword>
<dbReference type="RefSeq" id="WP_184541105.1">
    <property type="nucleotide sequence ID" value="NZ_JACHMP010000001.1"/>
</dbReference>
<dbReference type="EC" id="3.2.2.9" evidence="2"/>
<dbReference type="InterPro" id="IPR000845">
    <property type="entry name" value="Nucleoside_phosphorylase_d"/>
</dbReference>
<dbReference type="SUPFAM" id="SSF53167">
    <property type="entry name" value="Purine and uridine phosphorylases"/>
    <property type="match status" value="1"/>
</dbReference>
<accession>A0A7W9IKE4</accession>
<keyword evidence="2" id="KW-0326">Glycosidase</keyword>
<feature type="domain" description="Nucleoside phosphorylase" evidence="1">
    <location>
        <begin position="48"/>
        <end position="285"/>
    </location>
</feature>
<dbReference type="GO" id="GO:0008782">
    <property type="term" value="F:adenosylhomocysteine nucleosidase activity"/>
    <property type="evidence" value="ECO:0007669"/>
    <property type="project" value="UniProtKB-EC"/>
</dbReference>
<sequence length="299" mass="32180">MNGNSGVVSYGGSMEISQSAFGHGATVNVSAAREKEAEKAEHARRADVGVVTILSEEARAVHKALGLERVRSGEIPFFEGTVSVRGVDARVAAVRALSQGQRSTVMAFENLRRHYNPAVVVLAGIGGGIHRDVAIDDVVVATQVVYYDLRKETADGRRRRGDERETPAVIGRAVQSFFTDHGEPAKVSTVGTDGVIRDYRVLTGPIGSGEAVIADAESEIIRYLKGFNDKILAVDMEAGGLTQAFHEQDGPQVVRGWVVVRGISDDADWDKNDAHHDTAAWHAATVLRSILPYLVIGRT</sequence>